<gene>
    <name evidence="2" type="ORF">BJX66DRAFT_182585</name>
</gene>
<comment type="caution">
    <text evidence="2">The sequence shown here is derived from an EMBL/GenBank/DDBJ whole genome shotgun (WGS) entry which is preliminary data.</text>
</comment>
<name>A0ABR4GNU1_9EURO</name>
<keyword evidence="1" id="KW-0812">Transmembrane</keyword>
<evidence type="ECO:0000313" key="3">
    <source>
        <dbReference type="Proteomes" id="UP001610563"/>
    </source>
</evidence>
<reference evidence="2 3" key="1">
    <citation type="submission" date="2024-07" db="EMBL/GenBank/DDBJ databases">
        <title>Section-level genome sequencing and comparative genomics of Aspergillus sections Usti and Cavernicolus.</title>
        <authorList>
            <consortium name="Lawrence Berkeley National Laboratory"/>
            <person name="Nybo J.L."/>
            <person name="Vesth T.C."/>
            <person name="Theobald S."/>
            <person name="Frisvad J.C."/>
            <person name="Larsen T.O."/>
            <person name="Kjaerboelling I."/>
            <person name="Rothschild-Mancinelli K."/>
            <person name="Lyhne E.K."/>
            <person name="Kogle M.E."/>
            <person name="Barry K."/>
            <person name="Clum A."/>
            <person name="Na H."/>
            <person name="Ledsgaard L."/>
            <person name="Lin J."/>
            <person name="Lipzen A."/>
            <person name="Kuo A."/>
            <person name="Riley R."/>
            <person name="Mondo S."/>
            <person name="Labutti K."/>
            <person name="Haridas S."/>
            <person name="Pangalinan J."/>
            <person name="Salamov A.A."/>
            <person name="Simmons B.A."/>
            <person name="Magnuson J.K."/>
            <person name="Chen J."/>
            <person name="Drula E."/>
            <person name="Henrissat B."/>
            <person name="Wiebenga A."/>
            <person name="Lubbers R.J."/>
            <person name="Gomes A.C."/>
            <person name="Makela M.R."/>
            <person name="Stajich J."/>
            <person name="Grigoriev I.V."/>
            <person name="Mortensen U.H."/>
            <person name="De Vries R.P."/>
            <person name="Baker S.E."/>
            <person name="Andersen M.R."/>
        </authorList>
    </citation>
    <scope>NUCLEOTIDE SEQUENCE [LARGE SCALE GENOMIC DNA]</scope>
    <source>
        <strain evidence="2 3">CBS 209.92</strain>
    </source>
</reference>
<accession>A0ABR4GNU1</accession>
<organism evidence="2 3">
    <name type="scientific">Aspergillus keveii</name>
    <dbReference type="NCBI Taxonomy" id="714993"/>
    <lineage>
        <taxon>Eukaryota</taxon>
        <taxon>Fungi</taxon>
        <taxon>Dikarya</taxon>
        <taxon>Ascomycota</taxon>
        <taxon>Pezizomycotina</taxon>
        <taxon>Eurotiomycetes</taxon>
        <taxon>Eurotiomycetidae</taxon>
        <taxon>Eurotiales</taxon>
        <taxon>Aspergillaceae</taxon>
        <taxon>Aspergillus</taxon>
        <taxon>Aspergillus subgen. Nidulantes</taxon>
    </lineage>
</organism>
<keyword evidence="1" id="KW-1133">Transmembrane helix</keyword>
<sequence length="140" mass="15971">MMKSQLRSVCDRPVWSSYRELTQVRAIMQDSGAENERTPDSSIPLNQHARRPWFALKPRKFGIQSMAHGGVLKDHNSGSNETSPKSETSVFFSECQLQSFLLFSRFLLLFLPSFTLLASSSALPFCLFRFFSFARVPFPL</sequence>
<keyword evidence="1" id="KW-0472">Membrane</keyword>
<dbReference type="Proteomes" id="UP001610563">
    <property type="component" value="Unassembled WGS sequence"/>
</dbReference>
<evidence type="ECO:0008006" key="4">
    <source>
        <dbReference type="Google" id="ProtNLM"/>
    </source>
</evidence>
<proteinExistence type="predicted"/>
<feature type="transmembrane region" description="Helical" evidence="1">
    <location>
        <begin position="106"/>
        <end position="131"/>
    </location>
</feature>
<keyword evidence="3" id="KW-1185">Reference proteome</keyword>
<protein>
    <recommendedName>
        <fullName evidence="4">Transmembrane protein</fullName>
    </recommendedName>
</protein>
<evidence type="ECO:0000256" key="1">
    <source>
        <dbReference type="SAM" id="Phobius"/>
    </source>
</evidence>
<dbReference type="EMBL" id="JBFTWV010000004">
    <property type="protein sequence ID" value="KAL2800234.1"/>
    <property type="molecule type" value="Genomic_DNA"/>
</dbReference>
<evidence type="ECO:0000313" key="2">
    <source>
        <dbReference type="EMBL" id="KAL2800234.1"/>
    </source>
</evidence>